<reference evidence="1" key="1">
    <citation type="submission" date="2019-10" db="EMBL/GenBank/DDBJ databases">
        <authorList>
            <consortium name="DOE Joint Genome Institute"/>
            <person name="Kuo A."/>
            <person name="Miyauchi S."/>
            <person name="Kiss E."/>
            <person name="Drula E."/>
            <person name="Kohler A."/>
            <person name="Sanchez-Garcia M."/>
            <person name="Andreopoulos B."/>
            <person name="Barry K.W."/>
            <person name="Bonito G."/>
            <person name="Buee M."/>
            <person name="Carver A."/>
            <person name="Chen C."/>
            <person name="Cichocki N."/>
            <person name="Clum A."/>
            <person name="Culley D."/>
            <person name="Crous P.W."/>
            <person name="Fauchery L."/>
            <person name="Girlanda M."/>
            <person name="Hayes R."/>
            <person name="Keri Z."/>
            <person name="Labutti K."/>
            <person name="Lipzen A."/>
            <person name="Lombard V."/>
            <person name="Magnuson J."/>
            <person name="Maillard F."/>
            <person name="Morin E."/>
            <person name="Murat C."/>
            <person name="Nolan M."/>
            <person name="Ohm R."/>
            <person name="Pangilinan J."/>
            <person name="Pereira M."/>
            <person name="Perotto S."/>
            <person name="Peter M."/>
            <person name="Riley R."/>
            <person name="Sitrit Y."/>
            <person name="Stielow B."/>
            <person name="Szollosi G."/>
            <person name="Zifcakova L."/>
            <person name="Stursova M."/>
            <person name="Spatafora J.W."/>
            <person name="Tedersoo L."/>
            <person name="Vaario L.-M."/>
            <person name="Yamada A."/>
            <person name="Yan M."/>
            <person name="Wang P."/>
            <person name="Xu J."/>
            <person name="Bruns T."/>
            <person name="Baldrian P."/>
            <person name="Vilgalys R."/>
            <person name="Henrissat B."/>
            <person name="Grigoriev I.V."/>
            <person name="Hibbett D."/>
            <person name="Nagy L.G."/>
            <person name="Martin F.M."/>
        </authorList>
    </citation>
    <scope>NUCLEOTIDE SEQUENCE</scope>
    <source>
        <strain evidence="1">P2</strain>
    </source>
</reference>
<name>A0ACB6ZJ02_THEGA</name>
<protein>
    <submittedName>
        <fullName evidence="1">Kinase-like protein</fullName>
    </submittedName>
</protein>
<sequence length="635" mass="70536">MSSGAETSESLRDVKQLLERITRHCGKIPVSKKGAPRLADLCETLSNRLNDRSLIRQQPNCDDIKSELVSIEGRLASQSKYNYMMKWWRRKDIRADIIGFVEKLEFIIARYPAIQPTPISSPGNQGVNPPDRGSLRGIPPREGAGEDTAPAVAGIHRNFRELLRRRTAEPETQDSQLVEANTASPVKQLDGEVTRLGEVALAGGMYCEVWIGRWEKGGGEKTDVEKVALKALRTLKSPERARKRLEQKLPSWAELRHQNILPFYGIVTDIAPRLYMVSPWQENGNLLVYVRRNRQPDKNYLLRGSAAGLNYLHSQGVVHGSGKSDTDLATMHDLISYTVRCNNVLISREGEPQICDFGIAAIAEEFSESDASRSITIEDNVRYLALELIMNNSTSATTYSDTYSFAMLIIECITEEVPFSHLSRIAAVIHARITRGQCPPRPDGDREGRVSDDLWDLMTRCWAVEPDHRPTMQHLVSRTGFGFGDLRETNLYLEEDGGCQVLLIDFGGVGRDGMDKYSACLNPAAGSGLDRWQEIDKHNAAGQIALAWVLAQGETLSISLVPPNFRYPDFATPETTTKTMLSLQNLKENVEAGKINLSTEDVQAFKGVADKANAAQGGRYPEAYANPLLANTPLL</sequence>
<gene>
    <name evidence="1" type="ORF">BDM02DRAFT_3268942</name>
</gene>
<evidence type="ECO:0000313" key="2">
    <source>
        <dbReference type="Proteomes" id="UP000886501"/>
    </source>
</evidence>
<dbReference type="Proteomes" id="UP000886501">
    <property type="component" value="Unassembled WGS sequence"/>
</dbReference>
<comment type="caution">
    <text evidence="1">The sequence shown here is derived from an EMBL/GenBank/DDBJ whole genome shotgun (WGS) entry which is preliminary data.</text>
</comment>
<organism evidence="1 2">
    <name type="scientific">Thelephora ganbajun</name>
    <name type="common">Ganba fungus</name>
    <dbReference type="NCBI Taxonomy" id="370292"/>
    <lineage>
        <taxon>Eukaryota</taxon>
        <taxon>Fungi</taxon>
        <taxon>Dikarya</taxon>
        <taxon>Basidiomycota</taxon>
        <taxon>Agaricomycotina</taxon>
        <taxon>Agaricomycetes</taxon>
        <taxon>Thelephorales</taxon>
        <taxon>Thelephoraceae</taxon>
        <taxon>Thelephora</taxon>
    </lineage>
</organism>
<keyword evidence="2" id="KW-1185">Reference proteome</keyword>
<accession>A0ACB6ZJ02</accession>
<proteinExistence type="predicted"/>
<evidence type="ECO:0000313" key="1">
    <source>
        <dbReference type="EMBL" id="KAF9649126.1"/>
    </source>
</evidence>
<reference evidence="1" key="2">
    <citation type="journal article" date="2020" name="Nat. Commun.">
        <title>Large-scale genome sequencing of mycorrhizal fungi provides insights into the early evolution of symbiotic traits.</title>
        <authorList>
            <person name="Miyauchi S."/>
            <person name="Kiss E."/>
            <person name="Kuo A."/>
            <person name="Drula E."/>
            <person name="Kohler A."/>
            <person name="Sanchez-Garcia M."/>
            <person name="Morin E."/>
            <person name="Andreopoulos B."/>
            <person name="Barry K.W."/>
            <person name="Bonito G."/>
            <person name="Buee M."/>
            <person name="Carver A."/>
            <person name="Chen C."/>
            <person name="Cichocki N."/>
            <person name="Clum A."/>
            <person name="Culley D."/>
            <person name="Crous P.W."/>
            <person name="Fauchery L."/>
            <person name="Girlanda M."/>
            <person name="Hayes R.D."/>
            <person name="Keri Z."/>
            <person name="LaButti K."/>
            <person name="Lipzen A."/>
            <person name="Lombard V."/>
            <person name="Magnuson J."/>
            <person name="Maillard F."/>
            <person name="Murat C."/>
            <person name="Nolan M."/>
            <person name="Ohm R.A."/>
            <person name="Pangilinan J."/>
            <person name="Pereira M.F."/>
            <person name="Perotto S."/>
            <person name="Peter M."/>
            <person name="Pfister S."/>
            <person name="Riley R."/>
            <person name="Sitrit Y."/>
            <person name="Stielow J.B."/>
            <person name="Szollosi G."/>
            <person name="Zifcakova L."/>
            <person name="Stursova M."/>
            <person name="Spatafora J.W."/>
            <person name="Tedersoo L."/>
            <person name="Vaario L.M."/>
            <person name="Yamada A."/>
            <person name="Yan M."/>
            <person name="Wang P."/>
            <person name="Xu J."/>
            <person name="Bruns T."/>
            <person name="Baldrian P."/>
            <person name="Vilgalys R."/>
            <person name="Dunand C."/>
            <person name="Henrissat B."/>
            <person name="Grigoriev I.V."/>
            <person name="Hibbett D."/>
            <person name="Nagy L.G."/>
            <person name="Martin F.M."/>
        </authorList>
    </citation>
    <scope>NUCLEOTIDE SEQUENCE</scope>
    <source>
        <strain evidence="1">P2</strain>
    </source>
</reference>
<dbReference type="EMBL" id="MU118002">
    <property type="protein sequence ID" value="KAF9649126.1"/>
    <property type="molecule type" value="Genomic_DNA"/>
</dbReference>